<proteinExistence type="predicted"/>
<dbReference type="InterPro" id="IPR000504">
    <property type="entry name" value="RRM_dom"/>
</dbReference>
<keyword evidence="1 2" id="KW-0694">RNA-binding</keyword>
<dbReference type="OrthoDB" id="3800936at2759"/>
<feature type="domain" description="RRM" evidence="4">
    <location>
        <begin position="255"/>
        <end position="334"/>
    </location>
</feature>
<dbReference type="InterPro" id="IPR012677">
    <property type="entry name" value="Nucleotide-bd_a/b_plait_sf"/>
</dbReference>
<dbReference type="STRING" id="4555.A0A368PVD8"/>
<dbReference type="AlphaFoldDB" id="A0A368PVD8"/>
<dbReference type="GO" id="GO:0003723">
    <property type="term" value="F:RNA binding"/>
    <property type="evidence" value="ECO:0007669"/>
    <property type="project" value="UniProtKB-UniRule"/>
</dbReference>
<evidence type="ECO:0000259" key="4">
    <source>
        <dbReference type="PROSITE" id="PS50102"/>
    </source>
</evidence>
<organism evidence="5">
    <name type="scientific">Setaria italica</name>
    <name type="common">Foxtail millet</name>
    <name type="synonym">Panicum italicum</name>
    <dbReference type="NCBI Taxonomy" id="4555"/>
    <lineage>
        <taxon>Eukaryota</taxon>
        <taxon>Viridiplantae</taxon>
        <taxon>Streptophyta</taxon>
        <taxon>Embryophyta</taxon>
        <taxon>Tracheophyta</taxon>
        <taxon>Spermatophyta</taxon>
        <taxon>Magnoliopsida</taxon>
        <taxon>Liliopsida</taxon>
        <taxon>Poales</taxon>
        <taxon>Poaceae</taxon>
        <taxon>PACMAD clade</taxon>
        <taxon>Panicoideae</taxon>
        <taxon>Panicodae</taxon>
        <taxon>Paniceae</taxon>
        <taxon>Cenchrinae</taxon>
        <taxon>Setaria</taxon>
    </lineage>
</organism>
<evidence type="ECO:0000256" key="1">
    <source>
        <dbReference type="ARBA" id="ARBA00022884"/>
    </source>
</evidence>
<evidence type="ECO:0000313" key="5">
    <source>
        <dbReference type="EMBL" id="RCV09756.1"/>
    </source>
</evidence>
<evidence type="ECO:0000256" key="2">
    <source>
        <dbReference type="PROSITE-ProRule" id="PRU00176"/>
    </source>
</evidence>
<dbReference type="InterPro" id="IPR035979">
    <property type="entry name" value="RBD_domain_sf"/>
</dbReference>
<feature type="compositionally biased region" description="Basic and acidic residues" evidence="3">
    <location>
        <begin position="230"/>
        <end position="245"/>
    </location>
</feature>
<protein>
    <recommendedName>
        <fullName evidence="4">RRM domain-containing protein</fullName>
    </recommendedName>
</protein>
<reference evidence="5" key="1">
    <citation type="journal article" date="2012" name="Nat. Biotechnol.">
        <title>Reference genome sequence of the model plant Setaria.</title>
        <authorList>
            <person name="Bennetzen J.L."/>
            <person name="Schmutz J."/>
            <person name="Wang H."/>
            <person name="Percifield R."/>
            <person name="Hawkins J."/>
            <person name="Pontaroli A.C."/>
            <person name="Estep M."/>
            <person name="Feng L."/>
            <person name="Vaughn J.N."/>
            <person name="Grimwood J."/>
            <person name="Jenkins J."/>
            <person name="Barry K."/>
            <person name="Lindquist E."/>
            <person name="Hellsten U."/>
            <person name="Deshpande S."/>
            <person name="Wang X."/>
            <person name="Wu X."/>
            <person name="Mitros T."/>
            <person name="Triplett J."/>
            <person name="Yang X."/>
            <person name="Ye C.Y."/>
            <person name="Mauro-Herrera M."/>
            <person name="Wang L."/>
            <person name="Li P."/>
            <person name="Sharma M."/>
            <person name="Sharma R."/>
            <person name="Ronald P.C."/>
            <person name="Panaud O."/>
            <person name="Kellogg E.A."/>
            <person name="Brutnell T.P."/>
            <person name="Doust A.N."/>
            <person name="Tuskan G.A."/>
            <person name="Rokhsar D."/>
            <person name="Devos K.M."/>
        </authorList>
    </citation>
    <scope>NUCLEOTIDE SEQUENCE [LARGE SCALE GENOMIC DNA]</scope>
    <source>
        <strain evidence="5">Yugu1</strain>
    </source>
</reference>
<accession>A0A368PVD8</accession>
<dbReference type="SUPFAM" id="SSF54928">
    <property type="entry name" value="RNA-binding domain, RBD"/>
    <property type="match status" value="1"/>
</dbReference>
<name>A0A368PVD8_SETIT</name>
<reference evidence="5" key="2">
    <citation type="submission" date="2015-07" db="EMBL/GenBank/DDBJ databases">
        <authorList>
            <person name="Noorani M."/>
        </authorList>
    </citation>
    <scope>NUCLEOTIDE SEQUENCE</scope>
    <source>
        <strain evidence="5">Yugu1</strain>
    </source>
</reference>
<feature type="region of interest" description="Disordered" evidence="3">
    <location>
        <begin position="84"/>
        <end position="131"/>
    </location>
</feature>
<dbReference type="PROSITE" id="PS50102">
    <property type="entry name" value="RRM"/>
    <property type="match status" value="1"/>
</dbReference>
<dbReference type="SMART" id="SM00360">
    <property type="entry name" value="RRM"/>
    <property type="match status" value="1"/>
</dbReference>
<dbReference type="Pfam" id="PF00076">
    <property type="entry name" value="RRM_1"/>
    <property type="match status" value="1"/>
</dbReference>
<evidence type="ECO:0000256" key="3">
    <source>
        <dbReference type="SAM" id="MobiDB-lite"/>
    </source>
</evidence>
<feature type="compositionally biased region" description="Pro residues" evidence="3">
    <location>
        <begin position="110"/>
        <end position="125"/>
    </location>
</feature>
<feature type="compositionally biased region" description="Low complexity" evidence="3">
    <location>
        <begin position="9"/>
        <end position="18"/>
    </location>
</feature>
<sequence length="419" mass="44758">MSPPPPASPGRRAPPALRLTEEPPLPFALLPPKKRWAWLWRNQSEATDPVPTHTPVLSQIHATPAAAGAATTNPLAAPALLADAAASSPAAGQKRSSPLPPLSGDHKLHAPPPPDADGKPSTPPPCKRERKVLRRVRKVVRKMVPKGTSSAAARKETIAADAAAWAAGASQLQAVDEAVTVAEEELEPGEFIPEKTANDCNNSDAARQPLLGEEEAAGEEAAVVAGEPEAAEKKLVSSNQGEERGVTTGRQNRMREVFVGALHTDAKEEDVRAALAEAGEITEVRMIMDAGTTTKNRGYCFVRYREPAQARKAIQELGSVKICGKPCRIQALEGNTGKAKIAQRDPFEDYTRNPRARSGSNAYAMETSSYGAVPHAIGGYSPLYHHGNIVFLPDSNFYGLAEPWGGIPVYFLIMILSFC</sequence>
<dbReference type="Gene3D" id="3.30.70.330">
    <property type="match status" value="1"/>
</dbReference>
<gene>
    <name evidence="5" type="ORF">SETIT_2G054800v2</name>
</gene>
<dbReference type="CDD" id="cd00590">
    <property type="entry name" value="RRM_SF"/>
    <property type="match status" value="1"/>
</dbReference>
<dbReference type="PANTHER" id="PTHR21245">
    <property type="entry name" value="HETEROGENEOUS NUCLEAR RIBONUCLEOPROTEIN"/>
    <property type="match status" value="1"/>
</dbReference>
<feature type="region of interest" description="Disordered" evidence="3">
    <location>
        <begin position="216"/>
        <end position="250"/>
    </location>
</feature>
<feature type="compositionally biased region" description="Low complexity" evidence="3">
    <location>
        <begin position="219"/>
        <end position="228"/>
    </location>
</feature>
<feature type="region of interest" description="Disordered" evidence="3">
    <location>
        <begin position="1"/>
        <end position="27"/>
    </location>
</feature>
<dbReference type="EMBL" id="CM003529">
    <property type="protein sequence ID" value="RCV09756.1"/>
    <property type="molecule type" value="Genomic_DNA"/>
</dbReference>